<organism evidence="2 3">
    <name type="scientific">Tetrapyrgos nigripes</name>
    <dbReference type="NCBI Taxonomy" id="182062"/>
    <lineage>
        <taxon>Eukaryota</taxon>
        <taxon>Fungi</taxon>
        <taxon>Dikarya</taxon>
        <taxon>Basidiomycota</taxon>
        <taxon>Agaricomycotina</taxon>
        <taxon>Agaricomycetes</taxon>
        <taxon>Agaricomycetidae</taxon>
        <taxon>Agaricales</taxon>
        <taxon>Marasmiineae</taxon>
        <taxon>Marasmiaceae</taxon>
        <taxon>Tetrapyrgos</taxon>
    </lineage>
</organism>
<gene>
    <name evidence="2" type="ORF">D9758_014151</name>
</gene>
<sequence length="340" mass="37432">MSTTSLQAQQQDQQSYPLADVVLVIIKEWIVEIAITGFLHGVNSTLVFVASYLFLKRELKASRVQNALFGLVVLMLVLSTASLIISIKFNFVQIPLLGYNPPDNIRKETNLEIARTFLDRSNYLISDAIVVWRAWILFPDNLAIKGLLSLCIIGSLVGVYTDAGISAVRNLKNVTNTGEKELVLVRAIPLLVTNIIATSLIGYKAWSHHHEIRKNLGQSIRYGSKVQKVLLLLAESGIMYCTLWITLIAIAFTSGGDTFSAQIYLGVMPFLSALYPVLIILIVAVEKHRDDFKSTNDLSLSQSLRFAVIAAAASSSGGSDTETQVEGLGQESFQLQTLRE</sequence>
<keyword evidence="3" id="KW-1185">Reference proteome</keyword>
<name>A0A8H5CP61_9AGAR</name>
<accession>A0A8H5CP61</accession>
<feature type="transmembrane region" description="Helical" evidence="1">
    <location>
        <begin position="229"/>
        <end position="251"/>
    </location>
</feature>
<feature type="transmembrane region" description="Helical" evidence="1">
    <location>
        <begin position="147"/>
        <end position="167"/>
    </location>
</feature>
<keyword evidence="1" id="KW-1133">Transmembrane helix</keyword>
<reference evidence="2 3" key="1">
    <citation type="journal article" date="2020" name="ISME J.">
        <title>Uncovering the hidden diversity of litter-decomposition mechanisms in mushroom-forming fungi.</title>
        <authorList>
            <person name="Floudas D."/>
            <person name="Bentzer J."/>
            <person name="Ahren D."/>
            <person name="Johansson T."/>
            <person name="Persson P."/>
            <person name="Tunlid A."/>
        </authorList>
    </citation>
    <scope>NUCLEOTIDE SEQUENCE [LARGE SCALE GENOMIC DNA]</scope>
    <source>
        <strain evidence="2 3">CBS 291.85</strain>
    </source>
</reference>
<keyword evidence="1" id="KW-0812">Transmembrane</keyword>
<feature type="transmembrane region" description="Helical" evidence="1">
    <location>
        <begin position="67"/>
        <end position="87"/>
    </location>
</feature>
<dbReference type="OrthoDB" id="3174319at2759"/>
<proteinExistence type="predicted"/>
<comment type="caution">
    <text evidence="2">The sequence shown here is derived from an EMBL/GenBank/DDBJ whole genome shotgun (WGS) entry which is preliminary data.</text>
</comment>
<dbReference type="Proteomes" id="UP000559256">
    <property type="component" value="Unassembled WGS sequence"/>
</dbReference>
<evidence type="ECO:0000313" key="2">
    <source>
        <dbReference type="EMBL" id="KAF5344491.1"/>
    </source>
</evidence>
<protein>
    <submittedName>
        <fullName evidence="2">Uncharacterized protein</fullName>
    </submittedName>
</protein>
<evidence type="ECO:0000313" key="3">
    <source>
        <dbReference type="Proteomes" id="UP000559256"/>
    </source>
</evidence>
<dbReference type="EMBL" id="JAACJM010000124">
    <property type="protein sequence ID" value="KAF5344491.1"/>
    <property type="molecule type" value="Genomic_DNA"/>
</dbReference>
<evidence type="ECO:0000256" key="1">
    <source>
        <dbReference type="SAM" id="Phobius"/>
    </source>
</evidence>
<dbReference type="AlphaFoldDB" id="A0A8H5CP61"/>
<feature type="transmembrane region" description="Helical" evidence="1">
    <location>
        <begin position="263"/>
        <end position="285"/>
    </location>
</feature>
<keyword evidence="1" id="KW-0472">Membrane</keyword>
<feature type="transmembrane region" description="Helical" evidence="1">
    <location>
        <begin position="33"/>
        <end position="55"/>
    </location>
</feature>